<dbReference type="Gene3D" id="3.40.50.300">
    <property type="entry name" value="P-loop containing nucleotide triphosphate hydrolases"/>
    <property type="match status" value="2"/>
</dbReference>
<feature type="transmembrane region" description="Helical" evidence="8">
    <location>
        <begin position="1879"/>
        <end position="1903"/>
    </location>
</feature>
<dbReference type="SMART" id="SM00382">
    <property type="entry name" value="AAA"/>
    <property type="match status" value="2"/>
</dbReference>
<feature type="transmembrane region" description="Helical" evidence="8">
    <location>
        <begin position="745"/>
        <end position="763"/>
    </location>
</feature>
<evidence type="ECO:0000256" key="2">
    <source>
        <dbReference type="ARBA" id="ARBA00022692"/>
    </source>
</evidence>
<keyword evidence="5 8" id="KW-1133">Transmembrane helix</keyword>
<sequence length="2289" mass="254650">MVSTWAQFRLLLWKGYLIRRRSVAWTLVEIAIPVVLFVFITAVRTRNFYVMSPECHYDAKAFPSAGLLPFLHSLFCSYSNKCHQLPTTDDDKMMINEPGGKESIVIKTTRAFVLLLREMGASPQLFLEGFEEIGRIVRDLVGDRRVPLREFFNSSEQMYSFLGKAFQLDNEKMAELEGAYVTPVFFAYAIKEMQRVSALSQNPLNLLMTSDSNIAFLCNRSMLDASLERADGQPLSFALCASRFDVYSAAEHDPTLASSFQAKMKAVVNDSIDSFQKTYSDRSALLFSKFASANWDPIVDVLEELLSLNKTTFLQELFCGNFEDPFEKATAGATEEISEFADLKYKMTKFIQNITPAGGDSKPGSCGDIPLKSKYSCPLMRAAVAPQLKPLLVGKILVSPNVPVVREFVERLNVPLKMMNLLKDTVGDFTLVSRGLQDALAKSDFAKAAKILLNIYDVKPSLLPPEVKRWMEKMKPLLEHWFNDAGDPDAFFVTLGRLANFTTTFSECIDFDRFVVVKDEETMENQALCLSSSDQYLSGIVFRNLSEDASQFPPVVWYKIRHLSTIVDSTDGIYASRRVVLSRDKPRIDLKYLTFGFSFIQDAVERAIIESRTKTTVTTGLYAQQEPYPCVSYDTFNISLFLGLFVLLSWMIPSALLVKNIVYEKEMRLKEMMRIMGLGDAIHWVVWAFQAFLFNVISIVIISLLLKYGNILPETDLSLLILLLVLFALCCICQCLLISTLFTRTNVASVASALLCFLFFFPYQLSVKSKSPTFTFITLLFPQTSMGYGFLMLAEADSDGQATWDYVGDMYLEDYGIALTTVLYSFLVDSAIFLLLAWYISAVFPGVYGVSQPWYFFVTKRYWCSTAKSYSDDGSSGDCAEGGDTVSTSDTAFEQEPSNLKLAVSIKDMTKVYPNKTKALDSLSVRFYESQITAFLGHNGAGKTTTMSILTGLYRPSSGKCAIYGMDLRSGMTAIRSCLGVCPQHNILFDKLSVKEQLEFYGALKGLTGAQLKSEVAAMLSDIGMAEKKDSLAAALSGGMKRKLCIGIALIAGSKLIILDEPTAGIDAHARRSIWKLLLKYKQDRTMILSTHHMDEADVLADRIAIISEGRLRASGSSLFMKKRFGEGNRLVISKEPKYIQSDPTSSAAESIAEEAESSELREVRPPPNFYNKLIQFVGEESRGKAVFVEDFGPELVFRLPIEMCAADMKNLFEALEERKNEFGVRGYGISAPSLQQIFLKVAPVDEIKLHKTEKSGISAFVDKVQNCFRKSNPAVGLIAPDSSPDFVGLVKGDQLNCGDDILNHPSVELITSTPRLRTRQIRALVTKRFITSKRSWLSLFAELCLPIALLIAMEVYKMVTSPQTYSEAMSIDEMSLPLMNVLYGNGTRSYVGVWNNASVGMTYLDSMIENPGVGTRCIDPSPLPEFASAQCVPGFANGSLDFAIDANATYTVPGIDCECGIGHAWNCSAAEYPMEGLQKLVMNTTDVLWDLTNRNISQFRLTGYDWTLDSEEVTLGGWTFGHENAQTLDDAGIANAQSGIGVLLDGLRIAANFTGFDWESATEGANWTAPRDPFNPPGMSFPDLLSAAIPSLDTRENQKVWFNNRAWISLPLLTNSFYNGVYRSLLSPEVPPESVGIIASNHPMNHTIDSAFESNARALQKMVVFRILVLNLILSLIPASFAMMLVDERTSFSKHLQSVSGIPQWAYWVVNFGYDYMTYVACSVVIMVCYYVLQVPMVISSLASFVALFFLLILYGVTAILLVYILQLFFTVPALAFVMIGIGMFFIGTVTTLAVLIIEKLMVTDPTLEIAHTICALVFLIVPQYNLGIAVLRLNMVYQVVDMGKTYLTGIGRADLIPEMPVPDPTEWRLMGKHFVCLAVLALIYALVIFFLEYRLLVFAIFRKMEKARTKRLVAKKAESQTILDDDVLSEQTKVGLIEKQELYGLVVKNLAKSYSSKFLAVNDISFAVERGECFGLLGVNGAGKTTTFSMLTGKLPIGLGEAYIQGERIEDHNLSSFRLFGYCPQFDALNLKLSAREQLEFYSRIRGIPEQQLQEVVSWAIREMQLTPYADEMASSYSGGNKRKLSAAIALVADPPVILLDEPSAGMDPSSQQFMWNLIMQLRRAKRTTILTSHSMEECEALCTRIAIMVDGQFECLGGLQHLKNKFGKGYTLTTKLHSIDDIKKAKEFIQNDLPSAHFEAAHCTTLFYRIDSAQCTIADVFGIVSKLQEKVAVDDYSLSQTTLDEVFVSFASKTGEAQTPGSTPQDSPKDPGNTAEQLSQLDPEKV</sequence>
<feature type="transmembrane region" description="Helical" evidence="8">
    <location>
        <begin position="717"/>
        <end position="738"/>
    </location>
</feature>
<feature type="domain" description="ABC transporter" evidence="9">
    <location>
        <begin position="904"/>
        <end position="1134"/>
    </location>
</feature>
<reference evidence="10" key="1">
    <citation type="submission" date="2023-06" db="EMBL/GenBank/DDBJ databases">
        <title>Genomic analysis of the entomopathogenic nematode Steinernema hermaphroditum.</title>
        <authorList>
            <person name="Schwarz E.M."/>
            <person name="Heppert J.K."/>
            <person name="Baniya A."/>
            <person name="Schwartz H.T."/>
            <person name="Tan C.-H."/>
            <person name="Antoshechkin I."/>
            <person name="Sternberg P.W."/>
            <person name="Goodrich-Blair H."/>
            <person name="Dillman A.R."/>
        </authorList>
    </citation>
    <scope>NUCLEOTIDE SEQUENCE</scope>
    <source>
        <strain evidence="10">PS9179</strain>
        <tissue evidence="10">Whole animal</tissue>
    </source>
</reference>
<dbReference type="PANTHER" id="PTHR19229">
    <property type="entry name" value="ATP-BINDING CASSETTE TRANSPORTER SUBFAMILY A ABCA"/>
    <property type="match status" value="1"/>
</dbReference>
<feature type="region of interest" description="Disordered" evidence="7">
    <location>
        <begin position="2257"/>
        <end position="2289"/>
    </location>
</feature>
<dbReference type="GO" id="GO:0140359">
    <property type="term" value="F:ABC-type transporter activity"/>
    <property type="evidence" value="ECO:0007669"/>
    <property type="project" value="InterPro"/>
</dbReference>
<dbReference type="InterPro" id="IPR003593">
    <property type="entry name" value="AAA+_ATPase"/>
</dbReference>
<dbReference type="GO" id="GO:0005319">
    <property type="term" value="F:lipid transporter activity"/>
    <property type="evidence" value="ECO:0007669"/>
    <property type="project" value="TreeGrafter"/>
</dbReference>
<dbReference type="Pfam" id="PF23321">
    <property type="entry name" value="R1_ABCA1"/>
    <property type="match status" value="1"/>
</dbReference>
<evidence type="ECO:0000256" key="5">
    <source>
        <dbReference type="ARBA" id="ARBA00022989"/>
    </source>
</evidence>
<feature type="transmembrane region" description="Helical" evidence="8">
    <location>
        <begin position="640"/>
        <end position="663"/>
    </location>
</feature>
<dbReference type="SUPFAM" id="SSF52540">
    <property type="entry name" value="P-loop containing nucleoside triphosphate hydrolases"/>
    <property type="match status" value="2"/>
</dbReference>
<dbReference type="GO" id="GO:0016020">
    <property type="term" value="C:membrane"/>
    <property type="evidence" value="ECO:0007669"/>
    <property type="project" value="UniProtKB-SubCell"/>
</dbReference>
<feature type="transmembrane region" description="Helical" evidence="8">
    <location>
        <begin position="1664"/>
        <end position="1686"/>
    </location>
</feature>
<feature type="transmembrane region" description="Helical" evidence="8">
    <location>
        <begin position="684"/>
        <end position="705"/>
    </location>
</feature>
<keyword evidence="6 8" id="KW-0472">Membrane</keyword>
<dbReference type="PROSITE" id="PS50893">
    <property type="entry name" value="ABC_TRANSPORTER_2"/>
    <property type="match status" value="2"/>
</dbReference>
<dbReference type="InterPro" id="IPR017871">
    <property type="entry name" value="ABC_transporter-like_CS"/>
</dbReference>
<accession>A0AA39M9J3</accession>
<feature type="transmembrane region" description="Helical" evidence="8">
    <location>
        <begin position="775"/>
        <end position="794"/>
    </location>
</feature>
<proteinExistence type="predicted"/>
<dbReference type="PANTHER" id="PTHR19229:SF260">
    <property type="entry name" value="ABC TRANSPORTER DOMAIN-CONTAINING PROTEIN"/>
    <property type="match status" value="1"/>
</dbReference>
<keyword evidence="4" id="KW-0067">ATP-binding</keyword>
<dbReference type="PROSITE" id="PS00211">
    <property type="entry name" value="ABC_TRANSPORTER_1"/>
    <property type="match status" value="1"/>
</dbReference>
<dbReference type="GO" id="GO:0005524">
    <property type="term" value="F:ATP binding"/>
    <property type="evidence" value="ECO:0007669"/>
    <property type="project" value="UniProtKB-KW"/>
</dbReference>
<dbReference type="FunFam" id="3.40.50.300:FF:002832">
    <property type="entry name" value="ABC Transporter family"/>
    <property type="match status" value="1"/>
</dbReference>
<dbReference type="FunFam" id="3.40.50.300:FF:002470">
    <property type="entry name" value="ABC transporter, putative"/>
    <property type="match status" value="1"/>
</dbReference>
<feature type="transmembrane region" description="Helical" evidence="8">
    <location>
        <begin position="1746"/>
        <end position="1771"/>
    </location>
</feature>
<dbReference type="GO" id="GO:0016887">
    <property type="term" value="F:ATP hydrolysis activity"/>
    <property type="evidence" value="ECO:0007669"/>
    <property type="project" value="InterPro"/>
</dbReference>
<dbReference type="Proteomes" id="UP001175271">
    <property type="component" value="Unassembled WGS sequence"/>
</dbReference>
<feature type="compositionally biased region" description="Polar residues" evidence="7">
    <location>
        <begin position="2257"/>
        <end position="2269"/>
    </location>
</feature>
<comment type="subcellular location">
    <subcellularLocation>
        <location evidence="1">Membrane</location>
        <topology evidence="1">Multi-pass membrane protein</topology>
    </subcellularLocation>
</comment>
<dbReference type="InterPro" id="IPR056264">
    <property type="entry name" value="R2_ABCA1-4-like"/>
</dbReference>
<gene>
    <name evidence="10" type="ORF">QR680_009797</name>
</gene>
<feature type="transmembrane region" description="Helical" evidence="8">
    <location>
        <begin position="23"/>
        <end position="43"/>
    </location>
</feature>
<evidence type="ECO:0000256" key="3">
    <source>
        <dbReference type="ARBA" id="ARBA00022741"/>
    </source>
</evidence>
<evidence type="ECO:0000256" key="7">
    <source>
        <dbReference type="SAM" id="MobiDB-lite"/>
    </source>
</evidence>
<dbReference type="InterPro" id="IPR003439">
    <property type="entry name" value="ABC_transporter-like_ATP-bd"/>
</dbReference>
<feature type="transmembrane region" description="Helical" evidence="8">
    <location>
        <begin position="1777"/>
        <end position="1799"/>
    </location>
</feature>
<keyword evidence="11" id="KW-1185">Reference proteome</keyword>
<evidence type="ECO:0000256" key="1">
    <source>
        <dbReference type="ARBA" id="ARBA00004141"/>
    </source>
</evidence>
<dbReference type="InterPro" id="IPR013525">
    <property type="entry name" value="ABC2_TM"/>
</dbReference>
<protein>
    <recommendedName>
        <fullName evidence="9">ABC transporter domain-containing protein</fullName>
    </recommendedName>
</protein>
<feature type="domain" description="ABC transporter" evidence="9">
    <location>
        <begin position="1947"/>
        <end position="2178"/>
    </location>
</feature>
<dbReference type="CDD" id="cd03263">
    <property type="entry name" value="ABC_subfamily_A"/>
    <property type="match status" value="2"/>
</dbReference>
<dbReference type="EMBL" id="JAUCMV010000001">
    <property type="protein sequence ID" value="KAK0426601.1"/>
    <property type="molecule type" value="Genomic_DNA"/>
</dbReference>
<keyword evidence="3" id="KW-0547">Nucleotide-binding</keyword>
<feature type="transmembrane region" description="Helical" evidence="8">
    <location>
        <begin position="815"/>
        <end position="840"/>
    </location>
</feature>
<keyword evidence="2 8" id="KW-0812">Transmembrane</keyword>
<dbReference type="InterPro" id="IPR026082">
    <property type="entry name" value="ABCA"/>
</dbReference>
<dbReference type="Pfam" id="PF12698">
    <property type="entry name" value="ABC2_membrane_3"/>
    <property type="match status" value="2"/>
</dbReference>
<evidence type="ECO:0000256" key="8">
    <source>
        <dbReference type="SAM" id="Phobius"/>
    </source>
</evidence>
<comment type="caution">
    <text evidence="10">The sequence shown here is derived from an EMBL/GenBank/DDBJ whole genome shotgun (WGS) entry which is preliminary data.</text>
</comment>
<evidence type="ECO:0000259" key="9">
    <source>
        <dbReference type="PROSITE" id="PS50893"/>
    </source>
</evidence>
<dbReference type="Pfam" id="PF00005">
    <property type="entry name" value="ABC_tran"/>
    <property type="match status" value="2"/>
</dbReference>
<evidence type="ECO:0000256" key="6">
    <source>
        <dbReference type="ARBA" id="ARBA00023136"/>
    </source>
</evidence>
<evidence type="ECO:0000256" key="4">
    <source>
        <dbReference type="ARBA" id="ARBA00022840"/>
    </source>
</evidence>
<evidence type="ECO:0000313" key="11">
    <source>
        <dbReference type="Proteomes" id="UP001175271"/>
    </source>
</evidence>
<feature type="transmembrane region" description="Helical" evidence="8">
    <location>
        <begin position="1811"/>
        <end position="1833"/>
    </location>
</feature>
<evidence type="ECO:0000313" key="10">
    <source>
        <dbReference type="EMBL" id="KAK0426601.1"/>
    </source>
</evidence>
<name>A0AA39M9J3_9BILA</name>
<feature type="transmembrane region" description="Helical" evidence="8">
    <location>
        <begin position="1706"/>
        <end position="1734"/>
    </location>
</feature>
<organism evidence="10 11">
    <name type="scientific">Steinernema hermaphroditum</name>
    <dbReference type="NCBI Taxonomy" id="289476"/>
    <lineage>
        <taxon>Eukaryota</taxon>
        <taxon>Metazoa</taxon>
        <taxon>Ecdysozoa</taxon>
        <taxon>Nematoda</taxon>
        <taxon>Chromadorea</taxon>
        <taxon>Rhabditida</taxon>
        <taxon>Tylenchina</taxon>
        <taxon>Panagrolaimomorpha</taxon>
        <taxon>Strongyloidoidea</taxon>
        <taxon>Steinernematidae</taxon>
        <taxon>Steinernema</taxon>
    </lineage>
</organism>
<dbReference type="InterPro" id="IPR027417">
    <property type="entry name" value="P-loop_NTPase"/>
</dbReference>